<evidence type="ECO:0000256" key="1">
    <source>
        <dbReference type="ARBA" id="ARBA00001933"/>
    </source>
</evidence>
<organism evidence="4">
    <name type="scientific">Rosellinia necatrix</name>
    <name type="common">White root-rot fungus</name>
    <dbReference type="NCBI Taxonomy" id="77044"/>
    <lineage>
        <taxon>Eukaryota</taxon>
        <taxon>Fungi</taxon>
        <taxon>Dikarya</taxon>
        <taxon>Ascomycota</taxon>
        <taxon>Pezizomycotina</taxon>
        <taxon>Sordariomycetes</taxon>
        <taxon>Xylariomycetidae</taxon>
        <taxon>Xylariales</taxon>
        <taxon>Xylariaceae</taxon>
        <taxon>Rosellinia</taxon>
    </lineage>
</organism>
<dbReference type="InterPro" id="IPR015424">
    <property type="entry name" value="PyrdxlP-dep_Trfase"/>
</dbReference>
<evidence type="ECO:0000256" key="2">
    <source>
        <dbReference type="ARBA" id="ARBA00022898"/>
    </source>
</evidence>
<dbReference type="STRING" id="77044.A0A1W2TGM8"/>
<keyword evidence="2" id="KW-0663">Pyridoxal phosphate</keyword>
<dbReference type="PANTHER" id="PTHR43713:SF3">
    <property type="entry name" value="GLUTAMATE-1-SEMIALDEHYDE 2,1-AMINOMUTASE 1, CHLOROPLASTIC-RELATED"/>
    <property type="match status" value="1"/>
</dbReference>
<dbReference type="Pfam" id="PF00202">
    <property type="entry name" value="Aminotran_3"/>
    <property type="match status" value="1"/>
</dbReference>
<feature type="compositionally biased region" description="Gly residues" evidence="3">
    <location>
        <begin position="7"/>
        <end position="24"/>
    </location>
</feature>
<evidence type="ECO:0000313" key="4">
    <source>
        <dbReference type="EMBL" id="GAP87264.2"/>
    </source>
</evidence>
<gene>
    <name evidence="4" type="ORF">SAMD00023353_2701550</name>
</gene>
<dbReference type="Gene3D" id="3.40.640.10">
    <property type="entry name" value="Type I PLP-dependent aspartate aminotransferase-like (Major domain)"/>
    <property type="match status" value="1"/>
</dbReference>
<evidence type="ECO:0000256" key="3">
    <source>
        <dbReference type="SAM" id="MobiDB-lite"/>
    </source>
</evidence>
<proteinExistence type="predicted"/>
<sequence>MTSRLFAGGGVQGEPGACGGGGGGAPLRPDLTTLGKYVGGGMPCGAFGGRADVMALFDPRHGGPGSLPHAGTFNNNVLTMNVGAAGLEAVFTPDAARALHRLGDDVRDRINALALASDTGTGTGTGGKRGVRVLGCGSLLVFHFTRTPLARIASPADWAADEDPRLLDLLHLEMLRAGFYLARRGYAALCLPLLAPEGRAALDRFVDAVGAFLVRFRELIEG</sequence>
<dbReference type="AlphaFoldDB" id="A0A1W2TGM8"/>
<dbReference type="OrthoDB" id="425114at2759"/>
<dbReference type="PANTHER" id="PTHR43713">
    <property type="entry name" value="GLUTAMATE-1-SEMIALDEHYDE 2,1-AMINOMUTASE"/>
    <property type="match status" value="1"/>
</dbReference>
<dbReference type="SUPFAM" id="SSF53383">
    <property type="entry name" value="PLP-dependent transferases"/>
    <property type="match status" value="1"/>
</dbReference>
<name>A0A1W2TGM8_ROSNE</name>
<feature type="region of interest" description="Disordered" evidence="3">
    <location>
        <begin position="1"/>
        <end position="24"/>
    </location>
</feature>
<dbReference type="InterPro" id="IPR015421">
    <property type="entry name" value="PyrdxlP-dep_Trfase_major"/>
</dbReference>
<dbReference type="GO" id="GO:0030170">
    <property type="term" value="F:pyridoxal phosphate binding"/>
    <property type="evidence" value="ECO:0007669"/>
    <property type="project" value="InterPro"/>
</dbReference>
<accession>A0A1W2TGM8</accession>
<keyword evidence="5" id="KW-1185">Reference proteome</keyword>
<dbReference type="EMBL" id="DF977472">
    <property type="protein sequence ID" value="GAP87264.2"/>
    <property type="molecule type" value="Genomic_DNA"/>
</dbReference>
<dbReference type="Proteomes" id="UP000054516">
    <property type="component" value="Unassembled WGS sequence"/>
</dbReference>
<dbReference type="Gene3D" id="3.90.1150.10">
    <property type="entry name" value="Aspartate Aminotransferase, domain 1"/>
    <property type="match status" value="1"/>
</dbReference>
<dbReference type="InterPro" id="IPR005814">
    <property type="entry name" value="Aminotrans_3"/>
</dbReference>
<protein>
    <submittedName>
        <fullName evidence="4">Putative glutamate-1-semialdehyde-aminomutase</fullName>
    </submittedName>
</protein>
<dbReference type="InterPro" id="IPR015422">
    <property type="entry name" value="PyrdxlP-dep_Trfase_small"/>
</dbReference>
<dbReference type="GO" id="GO:0008483">
    <property type="term" value="F:transaminase activity"/>
    <property type="evidence" value="ECO:0007669"/>
    <property type="project" value="InterPro"/>
</dbReference>
<reference evidence="4" key="1">
    <citation type="submission" date="2016-03" db="EMBL/GenBank/DDBJ databases">
        <title>Draft genome sequence of Rosellinia necatrix.</title>
        <authorList>
            <person name="Kanematsu S."/>
        </authorList>
    </citation>
    <scope>NUCLEOTIDE SEQUENCE [LARGE SCALE GENOMIC DNA]</scope>
    <source>
        <strain evidence="4">W97</strain>
    </source>
</reference>
<evidence type="ECO:0000313" key="5">
    <source>
        <dbReference type="Proteomes" id="UP000054516"/>
    </source>
</evidence>
<comment type="cofactor">
    <cofactor evidence="1">
        <name>pyridoxal 5'-phosphate</name>
        <dbReference type="ChEBI" id="CHEBI:597326"/>
    </cofactor>
</comment>